<feature type="domain" description="RRM" evidence="5">
    <location>
        <begin position="204"/>
        <end position="274"/>
    </location>
</feature>
<dbReference type="InterPro" id="IPR035979">
    <property type="entry name" value="RBD_domain_sf"/>
</dbReference>
<dbReference type="Pfam" id="PF00076">
    <property type="entry name" value="RRM_1"/>
    <property type="match status" value="2"/>
</dbReference>
<dbReference type="PANTHER" id="PTHR14089">
    <property type="entry name" value="PRE-MRNA-SPLICING FACTOR RBM22"/>
    <property type="match status" value="1"/>
</dbReference>
<gene>
    <name evidence="6" type="ORF">DFQ27_009063</name>
</gene>
<dbReference type="FunFam" id="3.30.70.330:FF:000120">
    <property type="entry name" value="Negative regulator of differentiation 1"/>
    <property type="match status" value="2"/>
</dbReference>
<comment type="caution">
    <text evidence="6">The sequence shown here is derived from an EMBL/GenBank/DDBJ whole genome shotgun (WGS) entry which is preliminary data.</text>
</comment>
<dbReference type="SMART" id="SM00360">
    <property type="entry name" value="RRM"/>
    <property type="match status" value="4"/>
</dbReference>
<protein>
    <recommendedName>
        <fullName evidence="5">RRM domain-containing protein</fullName>
    </recommendedName>
</protein>
<dbReference type="GO" id="GO:0003729">
    <property type="term" value="F:mRNA binding"/>
    <property type="evidence" value="ECO:0007669"/>
    <property type="project" value="TreeGrafter"/>
</dbReference>
<keyword evidence="2 3" id="KW-0694">RNA-binding</keyword>
<feature type="domain" description="RRM" evidence="5">
    <location>
        <begin position="439"/>
        <end position="510"/>
    </location>
</feature>
<accession>A0A9P6UC60</accession>
<evidence type="ECO:0000256" key="3">
    <source>
        <dbReference type="PROSITE-ProRule" id="PRU00176"/>
    </source>
</evidence>
<dbReference type="AlphaFoldDB" id="A0A9P6UC60"/>
<dbReference type="InterPro" id="IPR039171">
    <property type="entry name" value="Cwc2/Slt11"/>
</dbReference>
<dbReference type="EMBL" id="JAAAJB010000008">
    <property type="protein sequence ID" value="KAG0270271.1"/>
    <property type="molecule type" value="Genomic_DNA"/>
</dbReference>
<feature type="compositionally biased region" description="Low complexity" evidence="4">
    <location>
        <begin position="539"/>
        <end position="550"/>
    </location>
</feature>
<evidence type="ECO:0000256" key="1">
    <source>
        <dbReference type="ARBA" id="ARBA00022737"/>
    </source>
</evidence>
<dbReference type="GO" id="GO:0010494">
    <property type="term" value="C:cytoplasmic stress granule"/>
    <property type="evidence" value="ECO:0007669"/>
    <property type="project" value="TreeGrafter"/>
</dbReference>
<organism evidence="6 7">
    <name type="scientific">Actinomortierella ambigua</name>
    <dbReference type="NCBI Taxonomy" id="1343610"/>
    <lineage>
        <taxon>Eukaryota</taxon>
        <taxon>Fungi</taxon>
        <taxon>Fungi incertae sedis</taxon>
        <taxon>Mucoromycota</taxon>
        <taxon>Mortierellomycotina</taxon>
        <taxon>Mortierellomycetes</taxon>
        <taxon>Mortierellales</taxon>
        <taxon>Mortierellaceae</taxon>
        <taxon>Actinomortierella</taxon>
    </lineage>
</organism>
<keyword evidence="1" id="KW-0677">Repeat</keyword>
<name>A0A9P6UC60_9FUNG</name>
<evidence type="ECO:0000256" key="4">
    <source>
        <dbReference type="SAM" id="MobiDB-lite"/>
    </source>
</evidence>
<feature type="domain" description="RRM" evidence="5">
    <location>
        <begin position="114"/>
        <end position="187"/>
    </location>
</feature>
<dbReference type="InterPro" id="IPR012677">
    <property type="entry name" value="Nucleotide-bd_a/b_plait_sf"/>
</dbReference>
<dbReference type="Gene3D" id="3.30.70.330">
    <property type="match status" value="4"/>
</dbReference>
<dbReference type="PROSITE" id="PS50102">
    <property type="entry name" value="RRM"/>
    <property type="match status" value="4"/>
</dbReference>
<reference evidence="6" key="1">
    <citation type="journal article" date="2020" name="Fungal Divers.">
        <title>Resolving the Mortierellaceae phylogeny through synthesis of multi-gene phylogenetics and phylogenomics.</title>
        <authorList>
            <person name="Vandepol N."/>
            <person name="Liber J."/>
            <person name="Desiro A."/>
            <person name="Na H."/>
            <person name="Kennedy M."/>
            <person name="Barry K."/>
            <person name="Grigoriev I.V."/>
            <person name="Miller A.N."/>
            <person name="O'Donnell K."/>
            <person name="Stajich J.E."/>
            <person name="Bonito G."/>
        </authorList>
    </citation>
    <scope>NUCLEOTIDE SEQUENCE</scope>
    <source>
        <strain evidence="6">BC1065</strain>
    </source>
</reference>
<dbReference type="FunFam" id="3.30.70.330:FF:000400">
    <property type="entry name" value="Negative regulator of differentiation 1"/>
    <property type="match status" value="1"/>
</dbReference>
<evidence type="ECO:0000313" key="6">
    <source>
        <dbReference type="EMBL" id="KAG0270271.1"/>
    </source>
</evidence>
<dbReference type="InterPro" id="IPR000504">
    <property type="entry name" value="RRM_dom"/>
</dbReference>
<feature type="compositionally biased region" description="Acidic residues" evidence="4">
    <location>
        <begin position="570"/>
        <end position="582"/>
    </location>
</feature>
<feature type="region of interest" description="Disordered" evidence="4">
    <location>
        <begin position="505"/>
        <end position="582"/>
    </location>
</feature>
<dbReference type="GO" id="GO:0010468">
    <property type="term" value="P:regulation of gene expression"/>
    <property type="evidence" value="ECO:0007669"/>
    <property type="project" value="UniProtKB-ARBA"/>
</dbReference>
<evidence type="ECO:0000256" key="2">
    <source>
        <dbReference type="ARBA" id="ARBA00022884"/>
    </source>
</evidence>
<evidence type="ECO:0000313" key="7">
    <source>
        <dbReference type="Proteomes" id="UP000807716"/>
    </source>
</evidence>
<evidence type="ECO:0000259" key="5">
    <source>
        <dbReference type="PROSITE" id="PS50102"/>
    </source>
</evidence>
<dbReference type="SUPFAM" id="SSF54928">
    <property type="entry name" value="RNA-binding domain, RBD"/>
    <property type="match status" value="2"/>
</dbReference>
<dbReference type="PANTHER" id="PTHR14089:SF8">
    <property type="entry name" value="RNA-BINDING PROTEIN MRN1"/>
    <property type="match status" value="1"/>
</dbReference>
<keyword evidence="7" id="KW-1185">Reference proteome</keyword>
<feature type="domain" description="RRM" evidence="5">
    <location>
        <begin position="348"/>
        <end position="421"/>
    </location>
</feature>
<proteinExistence type="predicted"/>
<sequence length="582" mass="62196">MKRSNDYIQSHDAYKKPRVAQTYNNFHGHGNLGSSGAADLYGNAGAYGVNPMMMGAYSQPVGGPYGGDQSMVNPYGSITQQYQNPAAFAPGYGATPFQVSFPSATGTGGVPAGRTVYIGGIPSDAAMEDVLNLVKTGMVEHAKLLPEKNCAFISFMDGNSASLFHHEATTRKFSINGQEIKVGWGKASPVPSHILQAVQQNATRNVFIGNVDSAVTEQTLRDDMSQYGTIDTIKILRDKNIAFVHFSSIQSAIKAVTNLPHEPNYTSRRVFYGKDRCAKNMAGSTTGSGSMQGSFAFNPAFGGQYGAAMPVSFSPVFDRFSPAGGSMNPGKTYSNGVSQSALTAQGSRTVYLGNISPDTTCEDICNVIRGGILNNIRYLPSKHIAFVSFVDPQAAMNFFNQATYNGVMVKNRRLKVGWGQNAHSLPPQVVQALQDGATRNVYLGNIEEGWTEDKLRQDFAEFGDIELVNILKDKNCGFVNFTNILSAVKAIEGIRKKPEYAKVKVNHGKDRCGNPPKPVKNSNDRAGGSGSGGGHHHNGNSNNSSSSNQNGDHDHGSGSAGGDGGNDDKVFDEDDDMFGSGI</sequence>
<dbReference type="OrthoDB" id="6407164at2759"/>
<dbReference type="Proteomes" id="UP000807716">
    <property type="component" value="Unassembled WGS sequence"/>
</dbReference>